<organism evidence="2">
    <name type="scientific">Anguilla anguilla</name>
    <name type="common">European freshwater eel</name>
    <name type="synonym">Muraena anguilla</name>
    <dbReference type="NCBI Taxonomy" id="7936"/>
    <lineage>
        <taxon>Eukaryota</taxon>
        <taxon>Metazoa</taxon>
        <taxon>Chordata</taxon>
        <taxon>Craniata</taxon>
        <taxon>Vertebrata</taxon>
        <taxon>Euteleostomi</taxon>
        <taxon>Actinopterygii</taxon>
        <taxon>Neopterygii</taxon>
        <taxon>Teleostei</taxon>
        <taxon>Anguilliformes</taxon>
        <taxon>Anguillidae</taxon>
        <taxon>Anguilla</taxon>
    </lineage>
</organism>
<accession>A0A0E9XAQ3</accession>
<evidence type="ECO:0000256" key="1">
    <source>
        <dbReference type="SAM" id="Phobius"/>
    </source>
</evidence>
<evidence type="ECO:0000313" key="2">
    <source>
        <dbReference type="EMBL" id="JAH99531.1"/>
    </source>
</evidence>
<dbReference type="AlphaFoldDB" id="A0A0E9XAQ3"/>
<keyword evidence="1" id="KW-0812">Transmembrane</keyword>
<keyword evidence="1" id="KW-0472">Membrane</keyword>
<reference evidence="2" key="2">
    <citation type="journal article" date="2015" name="Fish Shellfish Immunol.">
        <title>Early steps in the European eel (Anguilla anguilla)-Vibrio vulnificus interaction in the gills: Role of the RtxA13 toxin.</title>
        <authorList>
            <person name="Callol A."/>
            <person name="Pajuelo D."/>
            <person name="Ebbesson L."/>
            <person name="Teles M."/>
            <person name="MacKenzie S."/>
            <person name="Amaro C."/>
        </authorList>
    </citation>
    <scope>NUCLEOTIDE SEQUENCE</scope>
</reference>
<reference evidence="2" key="1">
    <citation type="submission" date="2014-11" db="EMBL/GenBank/DDBJ databases">
        <authorList>
            <person name="Amaro Gonzalez C."/>
        </authorList>
    </citation>
    <scope>NUCLEOTIDE SEQUENCE</scope>
</reference>
<protein>
    <submittedName>
        <fullName evidence="2">Uncharacterized protein</fullName>
    </submittedName>
</protein>
<dbReference type="EMBL" id="GBXM01009046">
    <property type="protein sequence ID" value="JAH99531.1"/>
    <property type="molecule type" value="Transcribed_RNA"/>
</dbReference>
<feature type="transmembrane region" description="Helical" evidence="1">
    <location>
        <begin position="7"/>
        <end position="25"/>
    </location>
</feature>
<name>A0A0E9XAQ3_ANGAN</name>
<proteinExistence type="predicted"/>
<sequence length="28" mass="3266">MTNEGCVLIVVWYIFILLESIFILPELP</sequence>
<keyword evidence="1" id="KW-1133">Transmembrane helix</keyword>